<dbReference type="RefSeq" id="WP_153863575.1">
    <property type="nucleotide sequence ID" value="NZ_WJQS01000005.1"/>
</dbReference>
<dbReference type="Pfam" id="PF02397">
    <property type="entry name" value="Bac_transf"/>
    <property type="match status" value="1"/>
</dbReference>
<accession>A0A6I2GQB9</accession>
<evidence type="ECO:0000256" key="2">
    <source>
        <dbReference type="ARBA" id="ARBA00006464"/>
    </source>
</evidence>
<comment type="subcellular location">
    <subcellularLocation>
        <location evidence="1">Membrane</location>
        <topology evidence="1">Multi-pass membrane protein</topology>
    </subcellularLocation>
</comment>
<feature type="transmembrane region" description="Helical" evidence="7">
    <location>
        <begin position="81"/>
        <end position="101"/>
    </location>
</feature>
<feature type="domain" description="Bacterial sugar transferase" evidence="8">
    <location>
        <begin position="257"/>
        <end position="437"/>
    </location>
</feature>
<keyword evidence="4 7" id="KW-0812">Transmembrane</keyword>
<dbReference type="Proteomes" id="UP000430975">
    <property type="component" value="Unassembled WGS sequence"/>
</dbReference>
<dbReference type="AlphaFoldDB" id="A0A6I2GQB9"/>
<feature type="transmembrane region" description="Helical" evidence="7">
    <location>
        <begin position="12"/>
        <end position="34"/>
    </location>
</feature>
<dbReference type="EMBL" id="WJQS01000005">
    <property type="protein sequence ID" value="MRI85635.1"/>
    <property type="molecule type" value="Genomic_DNA"/>
</dbReference>
<dbReference type="InterPro" id="IPR017475">
    <property type="entry name" value="EPS_sugar_tfrase"/>
</dbReference>
<dbReference type="GO" id="GO:0016020">
    <property type="term" value="C:membrane"/>
    <property type="evidence" value="ECO:0007669"/>
    <property type="project" value="UniProtKB-SubCell"/>
</dbReference>
<feature type="transmembrane region" description="Helical" evidence="7">
    <location>
        <begin position="113"/>
        <end position="135"/>
    </location>
</feature>
<dbReference type="NCBIfam" id="TIGR03025">
    <property type="entry name" value="EPS_sugtrans"/>
    <property type="match status" value="1"/>
</dbReference>
<name>A0A6I2GQB9_9LACT</name>
<dbReference type="GO" id="GO:0016780">
    <property type="term" value="F:phosphotransferase activity, for other substituted phosphate groups"/>
    <property type="evidence" value="ECO:0007669"/>
    <property type="project" value="TreeGrafter"/>
</dbReference>
<feature type="transmembrane region" description="Helical" evidence="7">
    <location>
        <begin position="259"/>
        <end position="283"/>
    </location>
</feature>
<evidence type="ECO:0000256" key="4">
    <source>
        <dbReference type="ARBA" id="ARBA00022692"/>
    </source>
</evidence>
<organism evidence="9 10">
    <name type="scientific">Fundicoccus ignavus</name>
    <dbReference type="NCBI Taxonomy" id="2664442"/>
    <lineage>
        <taxon>Bacteria</taxon>
        <taxon>Bacillati</taxon>
        <taxon>Bacillota</taxon>
        <taxon>Bacilli</taxon>
        <taxon>Lactobacillales</taxon>
        <taxon>Aerococcaceae</taxon>
        <taxon>Fundicoccus</taxon>
    </lineage>
</organism>
<evidence type="ECO:0000313" key="10">
    <source>
        <dbReference type="Proteomes" id="UP000430975"/>
    </source>
</evidence>
<keyword evidence="6 7" id="KW-0472">Membrane</keyword>
<keyword evidence="3 9" id="KW-0808">Transferase</keyword>
<comment type="caution">
    <text evidence="9">The sequence shown here is derived from an EMBL/GenBank/DDBJ whole genome shotgun (WGS) entry which is preliminary data.</text>
</comment>
<evidence type="ECO:0000256" key="7">
    <source>
        <dbReference type="SAM" id="Phobius"/>
    </source>
</evidence>
<dbReference type="PANTHER" id="PTHR30576:SF0">
    <property type="entry name" value="UNDECAPRENYL-PHOSPHATE N-ACETYLGALACTOSAMINYL 1-PHOSPHATE TRANSFERASE-RELATED"/>
    <property type="match status" value="1"/>
</dbReference>
<evidence type="ECO:0000256" key="1">
    <source>
        <dbReference type="ARBA" id="ARBA00004141"/>
    </source>
</evidence>
<proteinExistence type="inferred from homology"/>
<evidence type="ECO:0000256" key="6">
    <source>
        <dbReference type="ARBA" id="ARBA00023136"/>
    </source>
</evidence>
<dbReference type="PANTHER" id="PTHR30576">
    <property type="entry name" value="COLANIC BIOSYNTHESIS UDP-GLUCOSE LIPID CARRIER TRANSFERASE"/>
    <property type="match status" value="1"/>
</dbReference>
<reference evidence="9 10" key="1">
    <citation type="submission" date="2019-11" db="EMBL/GenBank/DDBJ databases">
        <title>Characterisation of Fundicoccus ignavus gen. nov. sp. nov., a novel genus of the family Aerococcaceae isolated from bulk tank milk.</title>
        <authorList>
            <person name="Siebert A."/>
            <person name="Huptas C."/>
            <person name="Wenning M."/>
            <person name="Scherer S."/>
            <person name="Doll E.V."/>
        </authorList>
    </citation>
    <scope>NUCLEOTIDE SEQUENCE [LARGE SCALE GENOMIC DNA]</scope>
    <source>
        <strain evidence="9 10">WS4759</strain>
    </source>
</reference>
<sequence length="466" mass="54340">MNKFRNRYEWNKFLVLGVIGVGAIVSLFCIYVSFFLKFGGDIPARNFRAFEVSYLWILVGFIFINMLFETYIFYNKSLLDLFYFTMLSQFMLSVFMMALTYAGSWLTFPRSVILVNFFVGTAGIYIYNSIVYLLYHRIRGKKHVLVVGNQERALEAVRNFDLMQNRRHEVTHVVLSNYYYHVRELADKVDIVYLTGYIEETERIKIYDFLMRQNKKLFISTEFQNLMMVNPNIMNFEDESIIEVSPFKISGEEEMIKRLFDVFVSLILLVITSPILLITAIVVKLDSPGPIFYKQERVTMNHRSFNILKFRSMSSTAEAESGPVLATSNDSRVTKVGKVIRSTRIDELPQLINVLKGDMSLVGPRPERPFFVNQFKAENPYYSLRHHVRAGITGYAQVYGKYSTDFNSKLNFDLLYIKNYSLAFDFKLLFQTVKILFDKVSSRGVDADNMALPSWSDYEEKVKIIR</sequence>
<evidence type="ECO:0000313" key="9">
    <source>
        <dbReference type="EMBL" id="MRI85635.1"/>
    </source>
</evidence>
<evidence type="ECO:0000256" key="5">
    <source>
        <dbReference type="ARBA" id="ARBA00022989"/>
    </source>
</evidence>
<protein>
    <submittedName>
        <fullName evidence="9">Exopolysaccharide biosynthesis polyprenyl glycosylphosphotransferase</fullName>
    </submittedName>
</protein>
<keyword evidence="10" id="KW-1185">Reference proteome</keyword>
<keyword evidence="5 7" id="KW-1133">Transmembrane helix</keyword>
<comment type="similarity">
    <text evidence="2">Belongs to the bacterial sugar transferase family.</text>
</comment>
<dbReference type="InterPro" id="IPR003362">
    <property type="entry name" value="Bact_transf"/>
</dbReference>
<evidence type="ECO:0000256" key="3">
    <source>
        <dbReference type="ARBA" id="ARBA00022679"/>
    </source>
</evidence>
<evidence type="ECO:0000259" key="8">
    <source>
        <dbReference type="Pfam" id="PF02397"/>
    </source>
</evidence>
<feature type="transmembrane region" description="Helical" evidence="7">
    <location>
        <begin position="54"/>
        <end position="74"/>
    </location>
</feature>
<gene>
    <name evidence="9" type="ORF">GIY09_07040</name>
</gene>